<reference evidence="2" key="1">
    <citation type="submission" date="2014-09" db="EMBL/GenBank/DDBJ databases">
        <authorList>
            <person name="Magalhaes I.L.F."/>
            <person name="Oliveira U."/>
            <person name="Santos F.R."/>
            <person name="Vidigal T.H.D.A."/>
            <person name="Brescovit A.D."/>
            <person name="Santos A.J."/>
        </authorList>
    </citation>
    <scope>NUCLEOTIDE SEQUENCE</scope>
    <source>
        <tissue evidence="2">Shoot tissue taken approximately 20 cm above the soil surface</tissue>
    </source>
</reference>
<reference evidence="2" key="2">
    <citation type="journal article" date="2015" name="Data Brief">
        <title>Shoot transcriptome of the giant reed, Arundo donax.</title>
        <authorList>
            <person name="Barrero R.A."/>
            <person name="Guerrero F.D."/>
            <person name="Moolhuijzen P."/>
            <person name="Goolsby J.A."/>
            <person name="Tidwell J."/>
            <person name="Bellgard S.E."/>
            <person name="Bellgard M.I."/>
        </authorList>
    </citation>
    <scope>NUCLEOTIDE SEQUENCE</scope>
    <source>
        <tissue evidence="2">Shoot tissue taken approximately 20 cm above the soil surface</tissue>
    </source>
</reference>
<evidence type="ECO:0000313" key="2">
    <source>
        <dbReference type="EMBL" id="JAD64229.1"/>
    </source>
</evidence>
<keyword evidence="1" id="KW-0812">Transmembrane</keyword>
<protein>
    <submittedName>
        <fullName evidence="2">Uncharacterized protein</fullName>
    </submittedName>
</protein>
<sequence length="54" mass="6175">MKLVPTFFNVQELLNCCFGSLTANFSYLILWHSIYMLLSCLLQRNVVSSCSLNV</sequence>
<evidence type="ECO:0000256" key="1">
    <source>
        <dbReference type="SAM" id="Phobius"/>
    </source>
</evidence>
<dbReference type="EMBL" id="GBRH01233666">
    <property type="protein sequence ID" value="JAD64229.1"/>
    <property type="molecule type" value="Transcribed_RNA"/>
</dbReference>
<name>A0A0A9BJT4_ARUDO</name>
<feature type="transmembrane region" description="Helical" evidence="1">
    <location>
        <begin position="20"/>
        <end position="42"/>
    </location>
</feature>
<organism evidence="2">
    <name type="scientific">Arundo donax</name>
    <name type="common">Giant reed</name>
    <name type="synonym">Donax arundinaceus</name>
    <dbReference type="NCBI Taxonomy" id="35708"/>
    <lineage>
        <taxon>Eukaryota</taxon>
        <taxon>Viridiplantae</taxon>
        <taxon>Streptophyta</taxon>
        <taxon>Embryophyta</taxon>
        <taxon>Tracheophyta</taxon>
        <taxon>Spermatophyta</taxon>
        <taxon>Magnoliopsida</taxon>
        <taxon>Liliopsida</taxon>
        <taxon>Poales</taxon>
        <taxon>Poaceae</taxon>
        <taxon>PACMAD clade</taxon>
        <taxon>Arundinoideae</taxon>
        <taxon>Arundineae</taxon>
        <taxon>Arundo</taxon>
    </lineage>
</organism>
<keyword evidence="1" id="KW-1133">Transmembrane helix</keyword>
<accession>A0A0A9BJT4</accession>
<dbReference type="AlphaFoldDB" id="A0A0A9BJT4"/>
<proteinExistence type="predicted"/>
<keyword evidence="1" id="KW-0472">Membrane</keyword>